<feature type="compositionally biased region" description="Polar residues" evidence="6">
    <location>
        <begin position="1"/>
        <end position="18"/>
    </location>
</feature>
<dbReference type="Gene3D" id="3.30.310.130">
    <property type="entry name" value="Ubiquitin-related"/>
    <property type="match status" value="2"/>
</dbReference>
<dbReference type="OrthoDB" id="442460at2759"/>
<feature type="compositionally biased region" description="Basic residues" evidence="6">
    <location>
        <begin position="183"/>
        <end position="194"/>
    </location>
</feature>
<accession>A0A6A5Z5R4</accession>
<organism evidence="8 9">
    <name type="scientific">Lophiotrema nucula</name>
    <dbReference type="NCBI Taxonomy" id="690887"/>
    <lineage>
        <taxon>Eukaryota</taxon>
        <taxon>Fungi</taxon>
        <taxon>Dikarya</taxon>
        <taxon>Ascomycota</taxon>
        <taxon>Pezizomycotina</taxon>
        <taxon>Dothideomycetes</taxon>
        <taxon>Pleosporomycetidae</taxon>
        <taxon>Pleosporales</taxon>
        <taxon>Lophiotremataceae</taxon>
        <taxon>Lophiotrema</taxon>
    </lineage>
</organism>
<feature type="region of interest" description="Disordered" evidence="6">
    <location>
        <begin position="623"/>
        <end position="692"/>
    </location>
</feature>
<feature type="compositionally biased region" description="Basic and acidic residues" evidence="6">
    <location>
        <begin position="408"/>
        <end position="420"/>
    </location>
</feature>
<keyword evidence="4" id="KW-0833">Ubl conjugation pathway</keyword>
<dbReference type="Gene3D" id="1.10.418.20">
    <property type="match status" value="2"/>
</dbReference>
<dbReference type="GO" id="GO:0070139">
    <property type="term" value="F:SUMO-specific endopeptidase activity"/>
    <property type="evidence" value="ECO:0007669"/>
    <property type="project" value="TreeGrafter"/>
</dbReference>
<dbReference type="GO" id="GO:0006508">
    <property type="term" value="P:proteolysis"/>
    <property type="evidence" value="ECO:0007669"/>
    <property type="project" value="UniProtKB-KW"/>
</dbReference>
<feature type="compositionally biased region" description="Basic and acidic residues" evidence="6">
    <location>
        <begin position="895"/>
        <end position="914"/>
    </location>
</feature>
<feature type="region of interest" description="Disordered" evidence="6">
    <location>
        <begin position="1"/>
        <end position="196"/>
    </location>
</feature>
<evidence type="ECO:0000256" key="6">
    <source>
        <dbReference type="SAM" id="MobiDB-lite"/>
    </source>
</evidence>
<evidence type="ECO:0000256" key="1">
    <source>
        <dbReference type="ARBA" id="ARBA00005234"/>
    </source>
</evidence>
<evidence type="ECO:0000259" key="7">
    <source>
        <dbReference type="PROSITE" id="PS50600"/>
    </source>
</evidence>
<proteinExistence type="inferred from homology"/>
<keyword evidence="2" id="KW-0597">Phosphoprotein</keyword>
<evidence type="ECO:0000256" key="4">
    <source>
        <dbReference type="ARBA" id="ARBA00022786"/>
    </source>
</evidence>
<evidence type="ECO:0000313" key="9">
    <source>
        <dbReference type="Proteomes" id="UP000799770"/>
    </source>
</evidence>
<feature type="compositionally biased region" description="Low complexity" evidence="6">
    <location>
        <begin position="1019"/>
        <end position="1040"/>
    </location>
</feature>
<dbReference type="Pfam" id="PF02902">
    <property type="entry name" value="Peptidase_C48"/>
    <property type="match status" value="1"/>
</dbReference>
<protein>
    <recommendedName>
        <fullName evidence="7">Ubiquitin-like protease family profile domain-containing protein</fullName>
    </recommendedName>
</protein>
<evidence type="ECO:0000256" key="2">
    <source>
        <dbReference type="ARBA" id="ARBA00022553"/>
    </source>
</evidence>
<feature type="compositionally biased region" description="Polar residues" evidence="6">
    <location>
        <begin position="984"/>
        <end position="994"/>
    </location>
</feature>
<keyword evidence="9" id="KW-1185">Reference proteome</keyword>
<dbReference type="InterPro" id="IPR051947">
    <property type="entry name" value="Sentrin-specific_protease"/>
</dbReference>
<dbReference type="GO" id="GO:0005737">
    <property type="term" value="C:cytoplasm"/>
    <property type="evidence" value="ECO:0007669"/>
    <property type="project" value="TreeGrafter"/>
</dbReference>
<keyword evidence="5" id="KW-0378">Hydrolase</keyword>
<dbReference type="AlphaFoldDB" id="A0A6A5Z5R4"/>
<dbReference type="EMBL" id="ML977327">
    <property type="protein sequence ID" value="KAF2113661.1"/>
    <property type="molecule type" value="Genomic_DNA"/>
</dbReference>
<evidence type="ECO:0000256" key="3">
    <source>
        <dbReference type="ARBA" id="ARBA00022670"/>
    </source>
</evidence>
<dbReference type="PANTHER" id="PTHR46896:SF3">
    <property type="entry name" value="FI06413P-RELATED"/>
    <property type="match status" value="1"/>
</dbReference>
<feature type="region of interest" description="Disordered" evidence="6">
    <location>
        <begin position="810"/>
        <end position="1087"/>
    </location>
</feature>
<feature type="compositionally biased region" description="Basic and acidic residues" evidence="6">
    <location>
        <begin position="372"/>
        <end position="388"/>
    </location>
</feature>
<feature type="region of interest" description="Disordered" evidence="6">
    <location>
        <begin position="336"/>
        <end position="431"/>
    </location>
</feature>
<dbReference type="InterPro" id="IPR038765">
    <property type="entry name" value="Papain-like_cys_pep_sf"/>
</dbReference>
<dbReference type="GO" id="GO:0016926">
    <property type="term" value="P:protein desumoylation"/>
    <property type="evidence" value="ECO:0007669"/>
    <property type="project" value="TreeGrafter"/>
</dbReference>
<dbReference type="GO" id="GO:0005634">
    <property type="term" value="C:nucleus"/>
    <property type="evidence" value="ECO:0007669"/>
    <property type="project" value="TreeGrafter"/>
</dbReference>
<name>A0A6A5Z5R4_9PLEO</name>
<feature type="compositionally biased region" description="Acidic residues" evidence="6">
    <location>
        <begin position="1046"/>
        <end position="1059"/>
    </location>
</feature>
<evidence type="ECO:0000256" key="5">
    <source>
        <dbReference type="ARBA" id="ARBA00022801"/>
    </source>
</evidence>
<feature type="domain" description="Ubiquitin-like protease family profile" evidence="7">
    <location>
        <begin position="450"/>
        <end position="761"/>
    </location>
</feature>
<evidence type="ECO:0000313" key="8">
    <source>
        <dbReference type="EMBL" id="KAF2113661.1"/>
    </source>
</evidence>
<feature type="compositionally biased region" description="Basic and acidic residues" evidence="6">
    <location>
        <begin position="631"/>
        <end position="641"/>
    </location>
</feature>
<dbReference type="SUPFAM" id="SSF54001">
    <property type="entry name" value="Cysteine proteinases"/>
    <property type="match status" value="1"/>
</dbReference>
<dbReference type="Proteomes" id="UP000799770">
    <property type="component" value="Unassembled WGS sequence"/>
</dbReference>
<feature type="compositionally biased region" description="Polar residues" evidence="6">
    <location>
        <begin position="103"/>
        <end position="133"/>
    </location>
</feature>
<dbReference type="InterPro" id="IPR003653">
    <property type="entry name" value="Peptidase_C48_C"/>
</dbReference>
<comment type="similarity">
    <text evidence="1">Belongs to the peptidase C48 family.</text>
</comment>
<keyword evidence="3" id="KW-0645">Protease</keyword>
<feature type="compositionally biased region" description="Polar residues" evidence="6">
    <location>
        <begin position="866"/>
        <end position="876"/>
    </location>
</feature>
<reference evidence="8" key="1">
    <citation type="journal article" date="2020" name="Stud. Mycol.">
        <title>101 Dothideomycetes genomes: a test case for predicting lifestyles and emergence of pathogens.</title>
        <authorList>
            <person name="Haridas S."/>
            <person name="Albert R."/>
            <person name="Binder M."/>
            <person name="Bloem J."/>
            <person name="Labutti K."/>
            <person name="Salamov A."/>
            <person name="Andreopoulos B."/>
            <person name="Baker S."/>
            <person name="Barry K."/>
            <person name="Bills G."/>
            <person name="Bluhm B."/>
            <person name="Cannon C."/>
            <person name="Castanera R."/>
            <person name="Culley D."/>
            <person name="Daum C."/>
            <person name="Ezra D."/>
            <person name="Gonzalez J."/>
            <person name="Henrissat B."/>
            <person name="Kuo A."/>
            <person name="Liang C."/>
            <person name="Lipzen A."/>
            <person name="Lutzoni F."/>
            <person name="Magnuson J."/>
            <person name="Mondo S."/>
            <person name="Nolan M."/>
            <person name="Ohm R."/>
            <person name="Pangilinan J."/>
            <person name="Park H.-J."/>
            <person name="Ramirez L."/>
            <person name="Alfaro M."/>
            <person name="Sun H."/>
            <person name="Tritt A."/>
            <person name="Yoshinaga Y."/>
            <person name="Zwiers L.-H."/>
            <person name="Turgeon B."/>
            <person name="Goodwin S."/>
            <person name="Spatafora J."/>
            <person name="Crous P."/>
            <person name="Grigoriev I."/>
        </authorList>
    </citation>
    <scope>NUCLEOTIDE SEQUENCE</scope>
    <source>
        <strain evidence="8">CBS 627.86</strain>
    </source>
</reference>
<sequence length="1087" mass="121233">MGPSQPMSEFQHVDSATNLRGKRSRDGNKVSLASTPSHTRPPALQSFFRSRTGVEKSSPISLVDDDDAVPSRKMSLPSAANRSAKRQQRLSPGDPDSVDELQRSSPYFQSQANRTSDRINLSTTEKKVQQPSRPGTRLRRNITFQRNGDVPVEQISDGEDELHRDIDQSTTRKPAVRRDGHPLKRGSQAKHSVKKASDSTADIWELNFVQTYGLEVHSPGLTLQYNNAEKAFDIILTNESGLAQAVNSINPNRIHSSHDDALHRLRVLGPKDSYGEQYWFDIEFTDTDDLVAFRQGFLQSVPGHRHFSKDEQHMKMIFNNPLTRNSKTIIQGEELKLPATRTQNHAQSAEQRPPRRGLRVVDALGYPTANDSSKEGARSARADARASTRSEVLPPTSRPVRSTRSNRPIHDTVDEQKAETSKPPSKYSMDVGLGPRWPKPLQYGFKRHRVLVDFEDLLRLDEGEFLNDNLVSFYMAYLYDQCGVPDGKVFRFNNFFYTSLTNSTKKGALIDYEAVRKWTKDEDIFTYDHIVVPICENLHWYLAIICNVSNINRTLILDESDSSPSPDAGLGDQVTARTIDVAQSGSRNGISDLHKQVAETATKEEEITVFDEELKMQSLAAEGNIDAPRQSSEEQSKKEEGSVGSETTRMKELSLDGAVPTSIMDNSSSPVSSKKSRRKSGPPQRKYDPEKPVIVILDSMGSSHPRAVRALKAYIQEEGKAKRGMDAVIHENTLNAKDNHIPQQDNFSDCGVYLLGYLQKFFQNPREFVTRLLTREMDRQTDWPEMNASNMRSQMRDILTKMGAQQREADMKAHREKKKKAQATTPAPLNTVKAADALKPLVQSPTKDKKKMMQSPPKEMPAKATDFSTSSLSRCSPNVVVPLPPLHGTTSPKRSHAEIDSGDIHTEVLHDQQARSHSPKKRKIDSTPLVSNKPSPSPRAIRSPKVSRDSPQATKSNEVGARRQSPKNVRGSSADPIEIEDSQDTTQTKSNLRFQPSVGEIEEAPRHEERGGGGFVGDALLSQLANASQSSPSEAAPEANQKNENSEDTFEGFEEEEDERGVVVPETPEPEERPGSGEWQHGDPLPM</sequence>
<gene>
    <name evidence="8" type="ORF">BDV96DRAFT_115559</name>
</gene>
<feature type="compositionally biased region" description="Polar residues" evidence="6">
    <location>
        <begin position="340"/>
        <end position="350"/>
    </location>
</feature>
<dbReference type="PROSITE" id="PS50600">
    <property type="entry name" value="ULP_PROTEASE"/>
    <property type="match status" value="1"/>
</dbReference>
<dbReference type="PANTHER" id="PTHR46896">
    <property type="entry name" value="SENTRIN-SPECIFIC PROTEASE"/>
    <property type="match status" value="1"/>
</dbReference>